<dbReference type="Proteomes" id="UP000585474">
    <property type="component" value="Unassembled WGS sequence"/>
</dbReference>
<gene>
    <name evidence="6" type="ORF">Acr_20g0006870</name>
</gene>
<evidence type="ECO:0000313" key="6">
    <source>
        <dbReference type="EMBL" id="GFZ08879.1"/>
    </source>
</evidence>
<evidence type="ECO:0000259" key="5">
    <source>
        <dbReference type="Pfam" id="PF00271"/>
    </source>
</evidence>
<dbReference type="SUPFAM" id="SSF52540">
    <property type="entry name" value="P-loop containing nucleoside triphosphate hydrolases"/>
    <property type="match status" value="1"/>
</dbReference>
<keyword evidence="1" id="KW-0547">Nucleotide-binding</keyword>
<dbReference type="PANTHER" id="PTHR12131:SF1">
    <property type="entry name" value="ATP-DEPENDENT RNA HELICASE SUPV3L1, MITOCHONDRIAL-RELATED"/>
    <property type="match status" value="1"/>
</dbReference>
<sequence>MFNDASSEFDVLVASDAIGMGLNLNISRIIFSTLEKYDGTEMRQLTVSEIKQIAGRAGRYGSKLPVGEVTCLDAEDLPLLHFALKSQSPVLERAGLFPTFDLLYMYSCLHSKNVPGIVVSMHCRDNNFNCNALPVIVLETCPTLALEVTGSYHLLPIGFGCMLPNSNTASERGQVPTPLSLSSSC</sequence>
<keyword evidence="4" id="KW-0067">ATP-binding</keyword>
<dbReference type="EMBL" id="BJWL01000020">
    <property type="protein sequence ID" value="GFZ08879.1"/>
    <property type="molecule type" value="Genomic_DNA"/>
</dbReference>
<evidence type="ECO:0000256" key="2">
    <source>
        <dbReference type="ARBA" id="ARBA00022801"/>
    </source>
</evidence>
<organism evidence="6 7">
    <name type="scientific">Actinidia rufa</name>
    <dbReference type="NCBI Taxonomy" id="165716"/>
    <lineage>
        <taxon>Eukaryota</taxon>
        <taxon>Viridiplantae</taxon>
        <taxon>Streptophyta</taxon>
        <taxon>Embryophyta</taxon>
        <taxon>Tracheophyta</taxon>
        <taxon>Spermatophyta</taxon>
        <taxon>Magnoliopsida</taxon>
        <taxon>eudicotyledons</taxon>
        <taxon>Gunneridae</taxon>
        <taxon>Pentapetalae</taxon>
        <taxon>asterids</taxon>
        <taxon>Ericales</taxon>
        <taxon>Actinidiaceae</taxon>
        <taxon>Actinidia</taxon>
    </lineage>
</organism>
<evidence type="ECO:0000256" key="3">
    <source>
        <dbReference type="ARBA" id="ARBA00022806"/>
    </source>
</evidence>
<dbReference type="Gene3D" id="3.40.50.300">
    <property type="entry name" value="P-loop containing nucleotide triphosphate hydrolases"/>
    <property type="match status" value="1"/>
</dbReference>
<dbReference type="Pfam" id="PF00271">
    <property type="entry name" value="Helicase_C"/>
    <property type="match status" value="1"/>
</dbReference>
<keyword evidence="3 6" id="KW-0347">Helicase</keyword>
<evidence type="ECO:0000256" key="4">
    <source>
        <dbReference type="ARBA" id="ARBA00022840"/>
    </source>
</evidence>
<dbReference type="GO" id="GO:0005524">
    <property type="term" value="F:ATP binding"/>
    <property type="evidence" value="ECO:0007669"/>
    <property type="project" value="UniProtKB-KW"/>
</dbReference>
<dbReference type="GO" id="GO:0000965">
    <property type="term" value="P:mitochondrial RNA 3'-end processing"/>
    <property type="evidence" value="ECO:0007669"/>
    <property type="project" value="TreeGrafter"/>
</dbReference>
<protein>
    <submittedName>
        <fullName evidence="6">ATP-dependent RNA helicase</fullName>
    </submittedName>
</protein>
<dbReference type="GO" id="GO:0045025">
    <property type="term" value="C:mitochondrial degradosome"/>
    <property type="evidence" value="ECO:0007669"/>
    <property type="project" value="TreeGrafter"/>
</dbReference>
<keyword evidence="7" id="KW-1185">Reference proteome</keyword>
<proteinExistence type="predicted"/>
<dbReference type="Gene3D" id="1.20.272.40">
    <property type="match status" value="1"/>
</dbReference>
<dbReference type="OrthoDB" id="1720756at2759"/>
<feature type="domain" description="Helicase C-terminal" evidence="5">
    <location>
        <begin position="3"/>
        <end position="61"/>
    </location>
</feature>
<dbReference type="GO" id="GO:0016787">
    <property type="term" value="F:hydrolase activity"/>
    <property type="evidence" value="ECO:0007669"/>
    <property type="project" value="UniProtKB-KW"/>
</dbReference>
<evidence type="ECO:0000313" key="7">
    <source>
        <dbReference type="Proteomes" id="UP000585474"/>
    </source>
</evidence>
<name>A0A7J0GDN5_9ERIC</name>
<dbReference type="AlphaFoldDB" id="A0A7J0GDN5"/>
<reference evidence="6 7" key="1">
    <citation type="submission" date="2019-07" db="EMBL/GenBank/DDBJ databases">
        <title>De Novo Assembly of kiwifruit Actinidia rufa.</title>
        <authorList>
            <person name="Sugita-Konishi S."/>
            <person name="Sato K."/>
            <person name="Mori E."/>
            <person name="Abe Y."/>
            <person name="Kisaki G."/>
            <person name="Hamano K."/>
            <person name="Suezawa K."/>
            <person name="Otani M."/>
            <person name="Fukuda T."/>
            <person name="Manabe T."/>
            <person name="Gomi K."/>
            <person name="Tabuchi M."/>
            <person name="Akimitsu K."/>
            <person name="Kataoka I."/>
        </authorList>
    </citation>
    <scope>NUCLEOTIDE SEQUENCE [LARGE SCALE GENOMIC DNA]</scope>
    <source>
        <strain evidence="7">cv. Fuchu</strain>
    </source>
</reference>
<keyword evidence="2" id="KW-0378">Hydrolase</keyword>
<dbReference type="InterPro" id="IPR001650">
    <property type="entry name" value="Helicase_C-like"/>
</dbReference>
<comment type="caution">
    <text evidence="6">The sequence shown here is derived from an EMBL/GenBank/DDBJ whole genome shotgun (WGS) entry which is preliminary data.</text>
</comment>
<dbReference type="PANTHER" id="PTHR12131">
    <property type="entry name" value="ATP-DEPENDENT RNA AND DNA HELICASE"/>
    <property type="match status" value="1"/>
</dbReference>
<accession>A0A7J0GDN5</accession>
<dbReference type="InterPro" id="IPR027417">
    <property type="entry name" value="P-loop_NTPase"/>
</dbReference>
<dbReference type="GO" id="GO:0004386">
    <property type="term" value="F:helicase activity"/>
    <property type="evidence" value="ECO:0007669"/>
    <property type="project" value="UniProtKB-KW"/>
</dbReference>
<dbReference type="InterPro" id="IPR050699">
    <property type="entry name" value="RNA-DNA_Helicase"/>
</dbReference>
<evidence type="ECO:0000256" key="1">
    <source>
        <dbReference type="ARBA" id="ARBA00022741"/>
    </source>
</evidence>